<organism evidence="3 4">
    <name type="scientific">Vitis vinifera</name>
    <name type="common">Grape</name>
    <dbReference type="NCBI Taxonomy" id="29760"/>
    <lineage>
        <taxon>Eukaryota</taxon>
        <taxon>Viridiplantae</taxon>
        <taxon>Streptophyta</taxon>
        <taxon>Embryophyta</taxon>
        <taxon>Tracheophyta</taxon>
        <taxon>Spermatophyta</taxon>
        <taxon>Magnoliopsida</taxon>
        <taxon>eudicotyledons</taxon>
        <taxon>Gunneridae</taxon>
        <taxon>Pentapetalae</taxon>
        <taxon>rosids</taxon>
        <taxon>Vitales</taxon>
        <taxon>Vitaceae</taxon>
        <taxon>Viteae</taxon>
        <taxon>Vitis</taxon>
    </lineage>
</organism>
<protein>
    <submittedName>
        <fullName evidence="3">Putative disease resistance protein RGA4</fullName>
    </submittedName>
</protein>
<dbReference type="InterPro" id="IPR027417">
    <property type="entry name" value="P-loop_NTPase"/>
</dbReference>
<dbReference type="Pfam" id="PF00931">
    <property type="entry name" value="NB-ARC"/>
    <property type="match status" value="1"/>
</dbReference>
<dbReference type="AlphaFoldDB" id="A0A438IMZ3"/>
<dbReference type="SUPFAM" id="SSF52540">
    <property type="entry name" value="P-loop containing nucleoside triphosphate hydrolases"/>
    <property type="match status" value="1"/>
</dbReference>
<dbReference type="Gene3D" id="1.10.8.430">
    <property type="entry name" value="Helical domain of apoptotic protease-activating factors"/>
    <property type="match status" value="1"/>
</dbReference>
<reference evidence="3 4" key="1">
    <citation type="journal article" date="2018" name="PLoS Genet.">
        <title>Population sequencing reveals clonal diversity and ancestral inbreeding in the grapevine cultivar Chardonnay.</title>
        <authorList>
            <person name="Roach M.J."/>
            <person name="Johnson D.L."/>
            <person name="Bohlmann J."/>
            <person name="van Vuuren H.J."/>
            <person name="Jones S.J."/>
            <person name="Pretorius I.S."/>
            <person name="Schmidt S.A."/>
            <person name="Borneman A.R."/>
        </authorList>
    </citation>
    <scope>NUCLEOTIDE SEQUENCE [LARGE SCALE GENOMIC DNA]</scope>
    <source>
        <strain evidence="4">cv. Chardonnay</strain>
        <tissue evidence="3">Leaf</tissue>
    </source>
</reference>
<dbReference type="GO" id="GO:0043531">
    <property type="term" value="F:ADP binding"/>
    <property type="evidence" value="ECO:0007669"/>
    <property type="project" value="InterPro"/>
</dbReference>
<evidence type="ECO:0000256" key="1">
    <source>
        <dbReference type="ARBA" id="ARBA00022821"/>
    </source>
</evidence>
<evidence type="ECO:0000313" key="4">
    <source>
        <dbReference type="Proteomes" id="UP000288805"/>
    </source>
</evidence>
<dbReference type="PANTHER" id="PTHR36766:SF45">
    <property type="entry name" value="NB-ARC DOMAIN-CONTAINING PROTEIN"/>
    <property type="match status" value="1"/>
</dbReference>
<comment type="caution">
    <text evidence="3">The sequence shown here is derived from an EMBL/GenBank/DDBJ whole genome shotgun (WGS) entry which is preliminary data.</text>
</comment>
<dbReference type="InterPro" id="IPR002182">
    <property type="entry name" value="NB-ARC"/>
</dbReference>
<dbReference type="Gene3D" id="3.40.50.300">
    <property type="entry name" value="P-loop containing nucleotide triphosphate hydrolases"/>
    <property type="match status" value="1"/>
</dbReference>
<keyword evidence="1" id="KW-0611">Plant defense</keyword>
<proteinExistence type="predicted"/>
<evidence type="ECO:0000313" key="3">
    <source>
        <dbReference type="EMBL" id="RVW98063.1"/>
    </source>
</evidence>
<dbReference type="GO" id="GO:0006952">
    <property type="term" value="P:defense response"/>
    <property type="evidence" value="ECO:0007669"/>
    <property type="project" value="UniProtKB-KW"/>
</dbReference>
<dbReference type="InterPro" id="IPR042197">
    <property type="entry name" value="Apaf_helical"/>
</dbReference>
<dbReference type="EMBL" id="QGNW01000096">
    <property type="protein sequence ID" value="RVW98063.1"/>
    <property type="molecule type" value="Genomic_DNA"/>
</dbReference>
<feature type="domain" description="NB-ARC" evidence="2">
    <location>
        <begin position="1"/>
        <end position="65"/>
    </location>
</feature>
<dbReference type="SUPFAM" id="SSF52058">
    <property type="entry name" value="L domain-like"/>
    <property type="match status" value="1"/>
</dbReference>
<dbReference type="Proteomes" id="UP000288805">
    <property type="component" value="Unassembled WGS sequence"/>
</dbReference>
<gene>
    <name evidence="3" type="primary">RGA4_35</name>
    <name evidence="3" type="ORF">CK203_029106</name>
</gene>
<dbReference type="PANTHER" id="PTHR36766">
    <property type="entry name" value="PLANT BROAD-SPECTRUM MILDEW RESISTANCE PROTEIN RPW8"/>
    <property type="match status" value="1"/>
</dbReference>
<dbReference type="Gene3D" id="3.80.10.10">
    <property type="entry name" value="Ribonuclease Inhibitor"/>
    <property type="match status" value="2"/>
</dbReference>
<dbReference type="InterPro" id="IPR032675">
    <property type="entry name" value="LRR_dom_sf"/>
</dbReference>
<name>A0A438IMZ3_VITVI</name>
<accession>A0A438IMZ3</accession>
<evidence type="ECO:0000259" key="2">
    <source>
        <dbReference type="Pfam" id="PF00931"/>
    </source>
</evidence>
<sequence length="644" mass="72771">MGVVGKTTLARLVYNDDAVRKHFDPKAWVCVSDEFAAVKKAKTVRSAISPQTNDSKDFNQLQVELSQSLVGAKGSKVIVTTYDQRLASMMEPSVNYHHSLKPLADDDCRLVLVQHAFENINIEQHPNLKSIGKKIVEKCDGLPLAAKVLGGLGYRMWHHSRIKVELSSPSSTFKTMETFKNFEAFKEAEHLRTFLALPIDQDYPYGLGCYLTSKEKRNIKELKMEWGSDFDDPQTERNEMQNEGMSKIGWELAQFIKFSHEARDSGTLRVDCSTSKRHWTNFKSESYWGRIYGVLNSFGRFEHKRLQRGEMVEIRKARWAVAFNRVWMSHSHILGGAGIAMQSSISGNIRLVNILEKGWPPMLRKLHLFDCEGLEALPGDWMTMGMEGDNTNTLCLLESMQISSCPSLIFLPKGELPTSLMRLRIANCENVESLPEVIMHTCHLEKLDIFNCSSLTSFPRGELPSTLKGLFIGSCGNLKLLPDHMQSLTSLVIQECGSLNFPQHHMRNLTSLGKLRMFKCLGLVSFPEGGLGLALNLTEVEIEDCENLKTPQSEWGLHRLTSVTRLRIALGRFQILESIACLPLQTLISLEYLHLYGCPKLQQFLPKEGLPATLGWLQIMRCPIIKKSSVQENFGFMLETPSLE</sequence>